<evidence type="ECO:0000313" key="4">
    <source>
        <dbReference type="Proteomes" id="UP000477722"/>
    </source>
</evidence>
<dbReference type="EMBL" id="JAAKZZ010000193">
    <property type="protein sequence ID" value="NGO70421.1"/>
    <property type="molecule type" value="Genomic_DNA"/>
</dbReference>
<keyword evidence="4" id="KW-1185">Reference proteome</keyword>
<proteinExistence type="predicted"/>
<keyword evidence="2" id="KW-1133">Transmembrane helix</keyword>
<feature type="region of interest" description="Disordered" evidence="1">
    <location>
        <begin position="1"/>
        <end position="47"/>
    </location>
</feature>
<evidence type="ECO:0000256" key="2">
    <source>
        <dbReference type="SAM" id="Phobius"/>
    </source>
</evidence>
<organism evidence="3 4">
    <name type="scientific">Streptomyces boncukensis</name>
    <dbReference type="NCBI Taxonomy" id="2711219"/>
    <lineage>
        <taxon>Bacteria</taxon>
        <taxon>Bacillati</taxon>
        <taxon>Actinomycetota</taxon>
        <taxon>Actinomycetes</taxon>
        <taxon>Kitasatosporales</taxon>
        <taxon>Streptomycetaceae</taxon>
        <taxon>Streptomyces</taxon>
    </lineage>
</organism>
<evidence type="ECO:0000256" key="1">
    <source>
        <dbReference type="SAM" id="MobiDB-lite"/>
    </source>
</evidence>
<feature type="region of interest" description="Disordered" evidence="1">
    <location>
        <begin position="243"/>
        <end position="269"/>
    </location>
</feature>
<keyword evidence="2" id="KW-0812">Transmembrane</keyword>
<keyword evidence="2" id="KW-0472">Membrane</keyword>
<name>A0A6G4X178_9ACTN</name>
<accession>A0A6G4X178</accession>
<evidence type="ECO:0000313" key="3">
    <source>
        <dbReference type="EMBL" id="NGO70421.1"/>
    </source>
</evidence>
<feature type="transmembrane region" description="Helical" evidence="2">
    <location>
        <begin position="60"/>
        <end position="88"/>
    </location>
</feature>
<dbReference type="AlphaFoldDB" id="A0A6G4X178"/>
<sequence length="440" mass="46886">MARKRGRRERWWGPIGPDTGGTAPRPRASEPPARRRPAPAPSPPLSLSVSSSLRYGATSALLQIVLCVLALGLLPLGPGLLACCAVLWGAAARTRHRTAHRVDLTPLEEGAEADGAAASPAADTEASIRTEVTAFGHLLSRHPFRPDAEAATYGQLSDWTQALDAYERAARSAPHEAPALLAEGRAALDRLDGQLGLDRARGAACFFDRRHGAAAASVRWSPPGGVPRRIGVCQADAVRIADEQRSGSAAAGAPGGPGPGQDRPAVLGSWSRSGSQRLRLARGTERGPFILAVESGSDRPVELRRVRRGTRTTRLLRRTGPVSDRLPLPRQDHAGADPWQLDVRATGPWQVALLTADAARELNGAAEGEGTEILITAPGTRDLEFSHEGPGRYAVRRLFRDFRRGPVLIDGGGAVWGRRFQASARWLLLVEAEGPWSLSG</sequence>
<reference evidence="3 4" key="1">
    <citation type="submission" date="2020-02" db="EMBL/GenBank/DDBJ databases">
        <title>Whole-genome analyses of novel actinobacteria.</title>
        <authorList>
            <person name="Sahin N."/>
            <person name="Tatar D."/>
        </authorList>
    </citation>
    <scope>NUCLEOTIDE SEQUENCE [LARGE SCALE GENOMIC DNA]</scope>
    <source>
        <strain evidence="3 4">SB3404</strain>
    </source>
</reference>
<gene>
    <name evidence="3" type="ORF">G5C65_19105</name>
</gene>
<protein>
    <submittedName>
        <fullName evidence="3">Uncharacterized protein</fullName>
    </submittedName>
</protein>
<dbReference type="RefSeq" id="WP_165300089.1">
    <property type="nucleotide sequence ID" value="NZ_JAAKZZ010000193.1"/>
</dbReference>
<dbReference type="Proteomes" id="UP000477722">
    <property type="component" value="Unassembled WGS sequence"/>
</dbReference>
<comment type="caution">
    <text evidence="3">The sequence shown here is derived from an EMBL/GenBank/DDBJ whole genome shotgun (WGS) entry which is preliminary data.</text>
</comment>